<keyword evidence="4" id="KW-1185">Reference proteome</keyword>
<evidence type="ECO:0000313" key="4">
    <source>
        <dbReference type="Proteomes" id="UP000236333"/>
    </source>
</evidence>
<dbReference type="EMBL" id="PGGS01001230">
    <property type="protein sequence ID" value="PNH00683.1"/>
    <property type="molecule type" value="Genomic_DNA"/>
</dbReference>
<sequence length="364" mass="40307">MGCSSSKQGVVPVYDDPATVPPGGNKAEPAVAPTDNSGHGHKSTRHLLQQSPSSKRFIDRKDNQSFFDKSRSTKGFASQKAGHKSTRRVSAFSDRVPVRMDPPPLEEEGGKSGNKSRFARSIKVVTDAVFGPPPRGAVLWALSLPVGKLIALNLWLGKSLLTLSIHAEHQVLKAIGWLSSPALPPHAKMARAYRRNMGADVKNWHLGLATLLAVGVVTSAAKKWQERMDVRHRRRASLRRLLAAASSYEQWREVAEQLYALEEADLPAGDVSTRRAARLYDRKLLMEKTNHLRGMCSSGHVKEVMLALRTDLIRNIANIAKSQLNEHFVAIPDDIGRYLAEMKDQLMQLVEWPEVRLGVGENRT</sequence>
<gene>
    <name evidence="3" type="ORF">TSOC_013480</name>
</gene>
<dbReference type="GO" id="GO:0006629">
    <property type="term" value="P:lipid metabolic process"/>
    <property type="evidence" value="ECO:0007669"/>
    <property type="project" value="InterPro"/>
</dbReference>
<feature type="domain" description="Triacylglycerol lipase N-terminal" evidence="2">
    <location>
        <begin position="232"/>
        <end position="352"/>
    </location>
</feature>
<comment type="caution">
    <text evidence="3">The sequence shown here is derived from an EMBL/GenBank/DDBJ whole genome shotgun (WGS) entry which is preliminary data.</text>
</comment>
<protein>
    <submittedName>
        <fullName evidence="3">Triacylglycerol lipase SDP1</fullName>
    </submittedName>
</protein>
<feature type="region of interest" description="Disordered" evidence="1">
    <location>
        <begin position="1"/>
        <end position="90"/>
    </location>
</feature>
<evidence type="ECO:0000313" key="3">
    <source>
        <dbReference type="EMBL" id="PNH00683.1"/>
    </source>
</evidence>
<dbReference type="OrthoDB" id="554422at2759"/>
<accession>A0A2J7ZK94</accession>
<dbReference type="InterPro" id="IPR021771">
    <property type="entry name" value="Triacylglycerol_lipase_N"/>
</dbReference>
<evidence type="ECO:0000256" key="1">
    <source>
        <dbReference type="SAM" id="MobiDB-lite"/>
    </source>
</evidence>
<dbReference type="Proteomes" id="UP000236333">
    <property type="component" value="Unassembled WGS sequence"/>
</dbReference>
<proteinExistence type="predicted"/>
<feature type="compositionally biased region" description="Basic and acidic residues" evidence="1">
    <location>
        <begin position="56"/>
        <end position="71"/>
    </location>
</feature>
<dbReference type="GO" id="GO:0004806">
    <property type="term" value="F:triacylglycerol lipase activity"/>
    <property type="evidence" value="ECO:0007669"/>
    <property type="project" value="InterPro"/>
</dbReference>
<dbReference type="AlphaFoldDB" id="A0A2J7ZK94"/>
<reference evidence="3 4" key="1">
    <citation type="journal article" date="2017" name="Mol. Biol. Evol.">
        <title>The 4-celled Tetrabaena socialis nuclear genome reveals the essential components for genetic control of cell number at the origin of multicellularity in the volvocine lineage.</title>
        <authorList>
            <person name="Featherston J."/>
            <person name="Arakaki Y."/>
            <person name="Hanschen E.R."/>
            <person name="Ferris P.J."/>
            <person name="Michod R.E."/>
            <person name="Olson B.J.S.C."/>
            <person name="Nozaki H."/>
            <person name="Durand P.M."/>
        </authorList>
    </citation>
    <scope>NUCLEOTIDE SEQUENCE [LARGE SCALE GENOMIC DNA]</scope>
    <source>
        <strain evidence="3 4">NIES-571</strain>
    </source>
</reference>
<evidence type="ECO:0000259" key="2">
    <source>
        <dbReference type="Pfam" id="PF11815"/>
    </source>
</evidence>
<dbReference type="Pfam" id="PF11815">
    <property type="entry name" value="DUF3336"/>
    <property type="match status" value="1"/>
</dbReference>
<organism evidence="3 4">
    <name type="scientific">Tetrabaena socialis</name>
    <dbReference type="NCBI Taxonomy" id="47790"/>
    <lineage>
        <taxon>Eukaryota</taxon>
        <taxon>Viridiplantae</taxon>
        <taxon>Chlorophyta</taxon>
        <taxon>core chlorophytes</taxon>
        <taxon>Chlorophyceae</taxon>
        <taxon>CS clade</taxon>
        <taxon>Chlamydomonadales</taxon>
        <taxon>Tetrabaenaceae</taxon>
        <taxon>Tetrabaena</taxon>
    </lineage>
</organism>
<name>A0A2J7ZK94_9CHLO</name>